<dbReference type="Proteomes" id="UP000018468">
    <property type="component" value="Unassembled WGS sequence"/>
</dbReference>
<name>W5NME0_LEPOC</name>
<evidence type="ECO:0000313" key="4">
    <source>
        <dbReference type="Proteomes" id="UP000018468"/>
    </source>
</evidence>
<organism evidence="3 4">
    <name type="scientific">Lepisosteus oculatus</name>
    <name type="common">Spotted gar</name>
    <dbReference type="NCBI Taxonomy" id="7918"/>
    <lineage>
        <taxon>Eukaryota</taxon>
        <taxon>Metazoa</taxon>
        <taxon>Chordata</taxon>
        <taxon>Craniata</taxon>
        <taxon>Vertebrata</taxon>
        <taxon>Euteleostomi</taxon>
        <taxon>Actinopterygii</taxon>
        <taxon>Neopterygii</taxon>
        <taxon>Holostei</taxon>
        <taxon>Semionotiformes</taxon>
        <taxon>Lepisosteidae</taxon>
        <taxon>Lepisosteus</taxon>
    </lineage>
</organism>
<dbReference type="HOGENOM" id="CLU_045922_2_0_1"/>
<keyword evidence="1" id="KW-0863">Zinc-finger</keyword>
<keyword evidence="4" id="KW-1185">Reference proteome</keyword>
<dbReference type="GeneTree" id="ENSGT00530000063983"/>
<reference evidence="4" key="1">
    <citation type="submission" date="2011-12" db="EMBL/GenBank/DDBJ databases">
        <title>The Draft Genome of Lepisosteus oculatus.</title>
        <authorList>
            <consortium name="The Broad Institute Genome Assembly &amp; Analysis Group"/>
            <consortium name="Computational R&amp;D Group"/>
            <consortium name="and Sequencing Platform"/>
            <person name="Di Palma F."/>
            <person name="Alfoldi J."/>
            <person name="Johnson J."/>
            <person name="Berlin A."/>
            <person name="Gnerre S."/>
            <person name="Jaffe D."/>
            <person name="MacCallum I."/>
            <person name="Young S."/>
            <person name="Walker B.J."/>
            <person name="Lander E.S."/>
            <person name="Lindblad-Toh K."/>
        </authorList>
    </citation>
    <scope>NUCLEOTIDE SEQUENCE [LARGE SCALE GENOMIC DNA]</scope>
</reference>
<dbReference type="InterPro" id="IPR036875">
    <property type="entry name" value="Znf_CCHC_sf"/>
</dbReference>
<dbReference type="InParanoid" id="W5NME0"/>
<dbReference type="OMA" id="FHVESTC"/>
<reference evidence="3" key="3">
    <citation type="submission" date="2025-09" db="UniProtKB">
        <authorList>
            <consortium name="Ensembl"/>
        </authorList>
    </citation>
    <scope>IDENTIFICATION</scope>
</reference>
<dbReference type="PROSITE" id="PS50158">
    <property type="entry name" value="ZF_CCHC"/>
    <property type="match status" value="1"/>
</dbReference>
<dbReference type="Gene3D" id="4.10.60.10">
    <property type="entry name" value="Zinc finger, CCHC-type"/>
    <property type="match status" value="1"/>
</dbReference>
<dbReference type="InterPro" id="IPR001878">
    <property type="entry name" value="Znf_CCHC"/>
</dbReference>
<proteinExistence type="predicted"/>
<dbReference type="eggNOG" id="KOG4400">
    <property type="taxonomic scope" value="Eukaryota"/>
</dbReference>
<dbReference type="SMART" id="SM00343">
    <property type="entry name" value="ZnF_C2HC"/>
    <property type="match status" value="3"/>
</dbReference>
<dbReference type="GO" id="GO:0003676">
    <property type="term" value="F:nucleic acid binding"/>
    <property type="evidence" value="ECO:0007669"/>
    <property type="project" value="InterPro"/>
</dbReference>
<sequence length="173" mass="19762">SEKIAKAIESGRLANYKCVGLQNNNERSVILHMFDPFVPDSDVTTSLRRYVDVLAPPRIIMDLYKVWTGKRQYHIELRPDNRSRDGFAHPPATFAISPGRGYLFYGNQPPFCRKCRESGHREAECNATECRKCHQRGHQARNCPVKKCSLCGNSGHLYLNCLLRNAEFARAIH</sequence>
<keyword evidence="1" id="KW-0862">Zinc</keyword>
<dbReference type="SUPFAM" id="SSF57756">
    <property type="entry name" value="Retrovirus zinc finger-like domains"/>
    <property type="match status" value="1"/>
</dbReference>
<dbReference type="GO" id="GO:0008270">
    <property type="term" value="F:zinc ion binding"/>
    <property type="evidence" value="ECO:0007669"/>
    <property type="project" value="UniProtKB-KW"/>
</dbReference>
<dbReference type="PANTHER" id="PTHR46486:SF1">
    <property type="entry name" value="CCHC-TYPE DOMAIN-CONTAINING PROTEIN"/>
    <property type="match status" value="1"/>
</dbReference>
<dbReference type="STRING" id="7918.ENSLOCP00000021799"/>
<accession>W5NME0</accession>
<dbReference type="AlphaFoldDB" id="W5NME0"/>
<reference evidence="3" key="2">
    <citation type="submission" date="2025-08" db="UniProtKB">
        <authorList>
            <consortium name="Ensembl"/>
        </authorList>
    </citation>
    <scope>IDENTIFICATION</scope>
</reference>
<dbReference type="PANTHER" id="PTHR46486">
    <property type="entry name" value="CCHC-TYPE DOMAIN-CONTAINING PROTEIN"/>
    <property type="match status" value="1"/>
</dbReference>
<dbReference type="Pfam" id="PF00098">
    <property type="entry name" value="zf-CCHC"/>
    <property type="match status" value="1"/>
</dbReference>
<dbReference type="InterPro" id="IPR057811">
    <property type="entry name" value="RBD_ZCCHC3_2nd"/>
</dbReference>
<evidence type="ECO:0000256" key="1">
    <source>
        <dbReference type="PROSITE-ProRule" id="PRU00047"/>
    </source>
</evidence>
<keyword evidence="1" id="KW-0479">Metal-binding</keyword>
<evidence type="ECO:0000259" key="2">
    <source>
        <dbReference type="PROSITE" id="PS50158"/>
    </source>
</evidence>
<dbReference type="Pfam" id="PF23058">
    <property type="entry name" value="RBD_ZCCHC3_2nd"/>
    <property type="match status" value="1"/>
</dbReference>
<dbReference type="Ensembl" id="ENSLOCT00000021836.1">
    <property type="protein sequence ID" value="ENSLOCP00000021799.1"/>
    <property type="gene ID" value="ENSLOCG00000017694.1"/>
</dbReference>
<protein>
    <recommendedName>
        <fullName evidence="2">CCHC-type domain-containing protein</fullName>
    </recommendedName>
</protein>
<feature type="domain" description="CCHC-type" evidence="2">
    <location>
        <begin position="130"/>
        <end position="144"/>
    </location>
</feature>
<evidence type="ECO:0000313" key="3">
    <source>
        <dbReference type="Ensembl" id="ENSLOCP00000021799.1"/>
    </source>
</evidence>